<gene>
    <name evidence="1" type="ORF">D9R14_21810</name>
</gene>
<dbReference type="EMBL" id="RCTF01000027">
    <property type="protein sequence ID" value="RLP72277.1"/>
    <property type="molecule type" value="Genomic_DNA"/>
</dbReference>
<keyword evidence="2" id="KW-1185">Reference proteome</keyword>
<protein>
    <submittedName>
        <fullName evidence="1">Uncharacterized protein</fullName>
    </submittedName>
</protein>
<dbReference type="RefSeq" id="WP_170168705.1">
    <property type="nucleotide sequence ID" value="NZ_RCTF01000027.1"/>
</dbReference>
<accession>A0A3L6ZWK4</accession>
<sequence>TGAALADTLAAAGVPASLVDAGGRRAVRIADGPALGRERGSLQAPPAPWLAAALLAFRRRRP</sequence>
<reference evidence="1 2" key="1">
    <citation type="submission" date="2018-10" db="EMBL/GenBank/DDBJ databases">
        <title>Xanthobacter tagetidis genome sequencing and assembly.</title>
        <authorList>
            <person name="Maclea K.S."/>
            <person name="Goen A.E."/>
            <person name="Fatima S.A."/>
        </authorList>
    </citation>
    <scope>NUCLEOTIDE SEQUENCE [LARGE SCALE GENOMIC DNA]</scope>
    <source>
        <strain evidence="1 2">ATCC 700314</strain>
    </source>
</reference>
<evidence type="ECO:0000313" key="2">
    <source>
        <dbReference type="Proteomes" id="UP000269692"/>
    </source>
</evidence>
<feature type="non-terminal residue" evidence="1">
    <location>
        <position position="1"/>
    </location>
</feature>
<evidence type="ECO:0000313" key="1">
    <source>
        <dbReference type="EMBL" id="RLP72277.1"/>
    </source>
</evidence>
<comment type="caution">
    <text evidence="1">The sequence shown here is derived from an EMBL/GenBank/DDBJ whole genome shotgun (WGS) entry which is preliminary data.</text>
</comment>
<name>A0A3L6ZWK4_9HYPH</name>
<proteinExistence type="predicted"/>
<dbReference type="AlphaFoldDB" id="A0A3L6ZWK4"/>
<dbReference type="Proteomes" id="UP000269692">
    <property type="component" value="Unassembled WGS sequence"/>
</dbReference>
<organism evidence="1 2">
    <name type="scientific">Xanthobacter tagetidis</name>
    <dbReference type="NCBI Taxonomy" id="60216"/>
    <lineage>
        <taxon>Bacteria</taxon>
        <taxon>Pseudomonadati</taxon>
        <taxon>Pseudomonadota</taxon>
        <taxon>Alphaproteobacteria</taxon>
        <taxon>Hyphomicrobiales</taxon>
        <taxon>Xanthobacteraceae</taxon>
        <taxon>Xanthobacter</taxon>
    </lineage>
</organism>